<dbReference type="RefSeq" id="WP_047003775.1">
    <property type="nucleotide sequence ID" value="NZ_LBHB01000002.1"/>
</dbReference>
<feature type="compositionally biased region" description="Pro residues" evidence="1">
    <location>
        <begin position="81"/>
        <end position="94"/>
    </location>
</feature>
<dbReference type="Proteomes" id="UP000053464">
    <property type="component" value="Unassembled WGS sequence"/>
</dbReference>
<organism evidence="3 4">
    <name type="scientific">Aurantiacibacter luteus</name>
    <dbReference type="NCBI Taxonomy" id="1581420"/>
    <lineage>
        <taxon>Bacteria</taxon>
        <taxon>Pseudomonadati</taxon>
        <taxon>Pseudomonadota</taxon>
        <taxon>Alphaproteobacteria</taxon>
        <taxon>Sphingomonadales</taxon>
        <taxon>Erythrobacteraceae</taxon>
        <taxon>Aurantiacibacter</taxon>
    </lineage>
</organism>
<keyword evidence="2" id="KW-0812">Transmembrane</keyword>
<protein>
    <submittedName>
        <fullName evidence="3">Uncharacterized protein</fullName>
    </submittedName>
</protein>
<name>A0A0G9MUA3_9SPHN</name>
<evidence type="ECO:0000313" key="3">
    <source>
        <dbReference type="EMBL" id="KLE34129.1"/>
    </source>
</evidence>
<keyword evidence="2" id="KW-0472">Membrane</keyword>
<evidence type="ECO:0000313" key="4">
    <source>
        <dbReference type="Proteomes" id="UP000053464"/>
    </source>
</evidence>
<dbReference type="EMBL" id="LBHB01000002">
    <property type="protein sequence ID" value="KLE34129.1"/>
    <property type="molecule type" value="Genomic_DNA"/>
</dbReference>
<sequence>MADPAPSGSKTKWLWLLVVILLGVLLVFVLVSPSGDRDGDVDDPIAVPAGGQPTADTALEDVAEGDSLSEASNADPVEPSDLPPAPAVDPLPSE</sequence>
<dbReference type="PATRIC" id="fig|1581420.6.peg.1545"/>
<proteinExistence type="predicted"/>
<evidence type="ECO:0000256" key="1">
    <source>
        <dbReference type="SAM" id="MobiDB-lite"/>
    </source>
</evidence>
<gene>
    <name evidence="3" type="ORF">AAW00_07555</name>
</gene>
<dbReference type="AlphaFoldDB" id="A0A0G9MUA3"/>
<evidence type="ECO:0000256" key="2">
    <source>
        <dbReference type="SAM" id="Phobius"/>
    </source>
</evidence>
<keyword evidence="4" id="KW-1185">Reference proteome</keyword>
<feature type="region of interest" description="Disordered" evidence="1">
    <location>
        <begin position="35"/>
        <end position="94"/>
    </location>
</feature>
<feature type="transmembrane region" description="Helical" evidence="2">
    <location>
        <begin position="13"/>
        <end position="31"/>
    </location>
</feature>
<comment type="caution">
    <text evidence="3">The sequence shown here is derived from an EMBL/GenBank/DDBJ whole genome shotgun (WGS) entry which is preliminary data.</text>
</comment>
<reference evidence="3 4" key="1">
    <citation type="submission" date="2015-04" db="EMBL/GenBank/DDBJ databases">
        <title>The draft genome sequence of Erythrobacter luteus KA37.</title>
        <authorList>
            <person name="Zhuang L."/>
            <person name="Liu Y."/>
            <person name="Shao Z."/>
        </authorList>
    </citation>
    <scope>NUCLEOTIDE SEQUENCE [LARGE SCALE GENOMIC DNA]</scope>
    <source>
        <strain evidence="3 4">KA37</strain>
    </source>
</reference>
<accession>A0A0G9MUA3</accession>
<keyword evidence="2" id="KW-1133">Transmembrane helix</keyword>